<evidence type="ECO:0000313" key="2">
    <source>
        <dbReference type="EMBL" id="MPL94902.1"/>
    </source>
</evidence>
<evidence type="ECO:0000259" key="1">
    <source>
        <dbReference type="PROSITE" id="PS51724"/>
    </source>
</evidence>
<dbReference type="InterPro" id="IPR007730">
    <property type="entry name" value="SPOR-like_dom"/>
</dbReference>
<gene>
    <name evidence="2" type="ORF">SDC9_41062</name>
</gene>
<organism evidence="2">
    <name type="scientific">bioreactor metagenome</name>
    <dbReference type="NCBI Taxonomy" id="1076179"/>
    <lineage>
        <taxon>unclassified sequences</taxon>
        <taxon>metagenomes</taxon>
        <taxon>ecological metagenomes</taxon>
    </lineage>
</organism>
<comment type="caution">
    <text evidence="2">The sequence shown here is derived from an EMBL/GenBank/DDBJ whole genome shotgun (WGS) entry which is preliminary data.</text>
</comment>
<accession>A0A644VWT2</accession>
<feature type="domain" description="SPOR" evidence="1">
    <location>
        <begin position="246"/>
        <end position="323"/>
    </location>
</feature>
<dbReference type="InterPro" id="IPR040495">
    <property type="entry name" value="HU-CCDC81_bac_1"/>
</dbReference>
<proteinExistence type="predicted"/>
<dbReference type="InterPro" id="IPR041268">
    <property type="entry name" value="HU-CCDC81_bac_2"/>
</dbReference>
<dbReference type="EMBL" id="VSSQ01000446">
    <property type="protein sequence ID" value="MPL94902.1"/>
    <property type="molecule type" value="Genomic_DNA"/>
</dbReference>
<name>A0A644VWT2_9ZZZZ</name>
<dbReference type="Pfam" id="PF18174">
    <property type="entry name" value="HU-CCDC81_bac_1"/>
    <property type="match status" value="1"/>
</dbReference>
<reference evidence="2" key="1">
    <citation type="submission" date="2019-08" db="EMBL/GenBank/DDBJ databases">
        <authorList>
            <person name="Kucharzyk K."/>
            <person name="Murdoch R.W."/>
            <person name="Higgins S."/>
            <person name="Loffler F."/>
        </authorList>
    </citation>
    <scope>NUCLEOTIDE SEQUENCE</scope>
</reference>
<protein>
    <recommendedName>
        <fullName evidence="1">SPOR domain-containing protein</fullName>
    </recommendedName>
</protein>
<dbReference type="Pfam" id="PF18175">
    <property type="entry name" value="HU-CCDC81_bac_2"/>
    <property type="match status" value="1"/>
</dbReference>
<dbReference type="AlphaFoldDB" id="A0A644VWT2"/>
<dbReference type="GO" id="GO:0042834">
    <property type="term" value="F:peptidoglycan binding"/>
    <property type="evidence" value="ECO:0007669"/>
    <property type="project" value="InterPro"/>
</dbReference>
<sequence length="325" mass="36849">MFKNLLGFFQQKVAFPESLFYFCIVETIFRNIEKLLATNDHAVVPGLGGFVVQHQPARISGKYIIAPRATISFNSLISQNDGMLAVEISRQKGISYREAAAIAEKETREFLTKLKTARKLEYGRLGTFLLENDSHLIFTPATDLSFLPANFGTQDLLLPTKSQAKKDIVFTISARKMMKYAAIFITFVALLFSPRLNESTNITRADFSRLNRVELPEITISPVVETTVQEIEHQESAKEPTGEISLNDKNSYKVIVAAFDRPEKAMLLRDKLMEEDYPESEIIVTSKNTRVAIRSFSNLISAVNYMEQIRNEDPRFADAWVMKSE</sequence>
<dbReference type="PROSITE" id="PS51724">
    <property type="entry name" value="SPOR"/>
    <property type="match status" value="1"/>
</dbReference>